<evidence type="ECO:0000313" key="2">
    <source>
        <dbReference type="Proteomes" id="UP000184066"/>
    </source>
</evidence>
<protein>
    <recommendedName>
        <fullName evidence="3">FlgN protein</fullName>
    </recommendedName>
</protein>
<dbReference type="AlphaFoldDB" id="A0A1M7TC12"/>
<dbReference type="EMBL" id="FRDL01000005">
    <property type="protein sequence ID" value="SHN68207.1"/>
    <property type="molecule type" value="Genomic_DNA"/>
</dbReference>
<accession>A0A1M7TC12</accession>
<gene>
    <name evidence="1" type="ORF">SAMN05216200_105199</name>
</gene>
<dbReference type="GO" id="GO:0044780">
    <property type="term" value="P:bacterial-type flagellum assembly"/>
    <property type="evidence" value="ECO:0007669"/>
    <property type="project" value="InterPro"/>
</dbReference>
<dbReference type="InterPro" id="IPR036679">
    <property type="entry name" value="FlgN-like_sf"/>
</dbReference>
<keyword evidence="2" id="KW-1185">Reference proteome</keyword>
<proteinExistence type="predicted"/>
<dbReference type="Proteomes" id="UP000184066">
    <property type="component" value="Unassembled WGS sequence"/>
</dbReference>
<reference evidence="1 2" key="1">
    <citation type="submission" date="2016-12" db="EMBL/GenBank/DDBJ databases">
        <authorList>
            <person name="Song W.-J."/>
            <person name="Kurnit D.M."/>
        </authorList>
    </citation>
    <scope>NUCLEOTIDE SEQUENCE [LARGE SCALE GENOMIC DNA]</scope>
    <source>
        <strain evidence="1 2">CGMCC 1.10808</strain>
    </source>
</reference>
<dbReference type="RefSeq" id="WP_072747390.1">
    <property type="nucleotide sequence ID" value="NZ_FOHL01000005.1"/>
</dbReference>
<sequence length="117" mass="12407">MSMTPSGAARRLTELFRQEREALLAGDLAAFAALQAQKTPLAQALENGAPPDAASLGALRDAAARSLATLEAYREGIRQARAWLDKARAARRELGAYTAAGDKVALNEQGSIRDSRA</sequence>
<organism evidence="1 2">
    <name type="scientific">Oceanicella actignis</name>
    <dbReference type="NCBI Taxonomy" id="1189325"/>
    <lineage>
        <taxon>Bacteria</taxon>
        <taxon>Pseudomonadati</taxon>
        <taxon>Pseudomonadota</taxon>
        <taxon>Alphaproteobacteria</taxon>
        <taxon>Rhodobacterales</taxon>
        <taxon>Paracoccaceae</taxon>
        <taxon>Oceanicella</taxon>
    </lineage>
</organism>
<dbReference type="SUPFAM" id="SSF140566">
    <property type="entry name" value="FlgN-like"/>
    <property type="match status" value="1"/>
</dbReference>
<name>A0A1M7TC12_9RHOB</name>
<evidence type="ECO:0000313" key="1">
    <source>
        <dbReference type="EMBL" id="SHN68207.1"/>
    </source>
</evidence>
<dbReference type="STRING" id="1189325.SAMN04488119_105200"/>
<evidence type="ECO:0008006" key="3">
    <source>
        <dbReference type="Google" id="ProtNLM"/>
    </source>
</evidence>